<sequence length="219" mass="24446">MCMHAVFFNPPLPNGNTTGIGVVVRDEDGVIVAMISGTMGHINPRANELWSFMLGFQLAFKLRRRRIELETEAAEALREWDDWRWFVDPRHTSLVPQLNRRVRLGRLVLRKRTVDASQNALARYLAEDGAATRFAPVRIYEPFGRVSELWHLDMGLGLVAGNFMVVDEEDYEAQQAQLQQQQEWMMNEAEEAEAEGGNSAGSVAGGNGGHAASRTSTSS</sequence>
<proteinExistence type="predicted"/>
<gene>
    <name evidence="1" type="ORF">DCAR_0830659</name>
</gene>
<dbReference type="InterPro" id="IPR002156">
    <property type="entry name" value="RNaseH_domain"/>
</dbReference>
<protein>
    <submittedName>
        <fullName evidence="1">Uncharacterized protein</fullName>
    </submittedName>
</protein>
<reference evidence="1" key="2">
    <citation type="submission" date="2022-03" db="EMBL/GenBank/DDBJ databases">
        <title>Draft title - Genomic analysis of global carrot germplasm unveils the trajectory of domestication and the origin of high carotenoid orange carrot.</title>
        <authorList>
            <person name="Iorizzo M."/>
            <person name="Ellison S."/>
            <person name="Senalik D."/>
            <person name="Macko-Podgorni A."/>
            <person name="Grzebelus D."/>
            <person name="Bostan H."/>
            <person name="Rolling W."/>
            <person name="Curaba J."/>
            <person name="Simon P."/>
        </authorList>
    </citation>
    <scope>NUCLEOTIDE SEQUENCE</scope>
    <source>
        <tissue evidence="1">Leaf</tissue>
    </source>
</reference>
<organism evidence="1 2">
    <name type="scientific">Daucus carota subsp. sativus</name>
    <name type="common">Carrot</name>
    <dbReference type="NCBI Taxonomy" id="79200"/>
    <lineage>
        <taxon>Eukaryota</taxon>
        <taxon>Viridiplantae</taxon>
        <taxon>Streptophyta</taxon>
        <taxon>Embryophyta</taxon>
        <taxon>Tracheophyta</taxon>
        <taxon>Spermatophyta</taxon>
        <taxon>Magnoliopsida</taxon>
        <taxon>eudicotyledons</taxon>
        <taxon>Gunneridae</taxon>
        <taxon>Pentapetalae</taxon>
        <taxon>asterids</taxon>
        <taxon>campanulids</taxon>
        <taxon>Apiales</taxon>
        <taxon>Apiaceae</taxon>
        <taxon>Apioideae</taxon>
        <taxon>Scandiceae</taxon>
        <taxon>Daucinae</taxon>
        <taxon>Daucus</taxon>
        <taxon>Daucus sect. Daucus</taxon>
    </lineage>
</organism>
<dbReference type="GO" id="GO:0003676">
    <property type="term" value="F:nucleic acid binding"/>
    <property type="evidence" value="ECO:0007669"/>
    <property type="project" value="InterPro"/>
</dbReference>
<keyword evidence="2" id="KW-1185">Reference proteome</keyword>
<name>A0A175YJK7_DAUCS</name>
<dbReference type="GO" id="GO:0004523">
    <property type="term" value="F:RNA-DNA hybrid ribonuclease activity"/>
    <property type="evidence" value="ECO:0007669"/>
    <property type="project" value="InterPro"/>
</dbReference>
<dbReference type="EMBL" id="CP093350">
    <property type="protein sequence ID" value="WOH11180.1"/>
    <property type="molecule type" value="Genomic_DNA"/>
</dbReference>
<accession>A0A175YJK7</accession>
<dbReference type="Gramene" id="KZM83906">
    <property type="protein sequence ID" value="KZM83906"/>
    <property type="gene ID" value="DCAR_028672"/>
</dbReference>
<dbReference type="Proteomes" id="UP000077755">
    <property type="component" value="Chromosome 8"/>
</dbReference>
<dbReference type="Gene3D" id="3.30.420.10">
    <property type="entry name" value="Ribonuclease H-like superfamily/Ribonuclease H"/>
    <property type="match status" value="1"/>
</dbReference>
<evidence type="ECO:0000313" key="1">
    <source>
        <dbReference type="EMBL" id="WOH11180.1"/>
    </source>
</evidence>
<dbReference type="InterPro" id="IPR036397">
    <property type="entry name" value="RNaseH_sf"/>
</dbReference>
<reference evidence="1" key="1">
    <citation type="journal article" date="2016" name="Nat. Genet.">
        <title>A high-quality carrot genome assembly provides new insights into carotenoid accumulation and asterid genome evolution.</title>
        <authorList>
            <person name="Iorizzo M."/>
            <person name="Ellison S."/>
            <person name="Senalik D."/>
            <person name="Zeng P."/>
            <person name="Satapoomin P."/>
            <person name="Huang J."/>
            <person name="Bowman M."/>
            <person name="Iovene M."/>
            <person name="Sanseverino W."/>
            <person name="Cavagnaro P."/>
            <person name="Yildiz M."/>
            <person name="Macko-Podgorni A."/>
            <person name="Moranska E."/>
            <person name="Grzebelus E."/>
            <person name="Grzebelus D."/>
            <person name="Ashrafi H."/>
            <person name="Zheng Z."/>
            <person name="Cheng S."/>
            <person name="Spooner D."/>
            <person name="Van Deynze A."/>
            <person name="Simon P."/>
        </authorList>
    </citation>
    <scope>NUCLEOTIDE SEQUENCE</scope>
    <source>
        <tissue evidence="1">Leaf</tissue>
    </source>
</reference>
<dbReference type="AlphaFoldDB" id="A0A175YJK7"/>
<dbReference type="Pfam" id="PF13456">
    <property type="entry name" value="RVT_3"/>
    <property type="match status" value="1"/>
</dbReference>
<evidence type="ECO:0000313" key="2">
    <source>
        <dbReference type="Proteomes" id="UP000077755"/>
    </source>
</evidence>